<keyword evidence="2" id="KW-1185">Reference proteome</keyword>
<accession>A0A0D0CTU9</accession>
<name>A0A0D0CTU9_9AGAR</name>
<dbReference type="HOGENOM" id="CLU_150159_0_0_1"/>
<gene>
    <name evidence="1" type="ORF">GYMLUDRAFT_245313</name>
</gene>
<protein>
    <submittedName>
        <fullName evidence="1">Uncharacterized protein</fullName>
    </submittedName>
</protein>
<evidence type="ECO:0000313" key="2">
    <source>
        <dbReference type="Proteomes" id="UP000053593"/>
    </source>
</evidence>
<evidence type="ECO:0000313" key="1">
    <source>
        <dbReference type="EMBL" id="KIK59233.1"/>
    </source>
</evidence>
<organism evidence="1 2">
    <name type="scientific">Collybiopsis luxurians FD-317 M1</name>
    <dbReference type="NCBI Taxonomy" id="944289"/>
    <lineage>
        <taxon>Eukaryota</taxon>
        <taxon>Fungi</taxon>
        <taxon>Dikarya</taxon>
        <taxon>Basidiomycota</taxon>
        <taxon>Agaricomycotina</taxon>
        <taxon>Agaricomycetes</taxon>
        <taxon>Agaricomycetidae</taxon>
        <taxon>Agaricales</taxon>
        <taxon>Marasmiineae</taxon>
        <taxon>Omphalotaceae</taxon>
        <taxon>Collybiopsis</taxon>
        <taxon>Collybiopsis luxurians</taxon>
    </lineage>
</organism>
<dbReference type="Proteomes" id="UP000053593">
    <property type="component" value="Unassembled WGS sequence"/>
</dbReference>
<sequence length="109" mass="12117">MTLVVVNHIRQCLIGFLPLSVTAILDILHTLDLPPSTNPALNNYIQSFRDSKLSAEQDQVILLLLGTKEANESELEEVEIAIDHAAFLQYSRGPFNPPVNCVDVDRYGL</sequence>
<dbReference type="AlphaFoldDB" id="A0A0D0CTU9"/>
<dbReference type="EMBL" id="KN834780">
    <property type="protein sequence ID" value="KIK59233.1"/>
    <property type="molecule type" value="Genomic_DNA"/>
</dbReference>
<reference evidence="1 2" key="1">
    <citation type="submission" date="2014-04" db="EMBL/GenBank/DDBJ databases">
        <title>Evolutionary Origins and Diversification of the Mycorrhizal Mutualists.</title>
        <authorList>
            <consortium name="DOE Joint Genome Institute"/>
            <consortium name="Mycorrhizal Genomics Consortium"/>
            <person name="Kohler A."/>
            <person name="Kuo A."/>
            <person name="Nagy L.G."/>
            <person name="Floudas D."/>
            <person name="Copeland A."/>
            <person name="Barry K.W."/>
            <person name="Cichocki N."/>
            <person name="Veneault-Fourrey C."/>
            <person name="LaButti K."/>
            <person name="Lindquist E.A."/>
            <person name="Lipzen A."/>
            <person name="Lundell T."/>
            <person name="Morin E."/>
            <person name="Murat C."/>
            <person name="Riley R."/>
            <person name="Ohm R."/>
            <person name="Sun H."/>
            <person name="Tunlid A."/>
            <person name="Henrissat B."/>
            <person name="Grigoriev I.V."/>
            <person name="Hibbett D.S."/>
            <person name="Martin F."/>
        </authorList>
    </citation>
    <scope>NUCLEOTIDE SEQUENCE [LARGE SCALE GENOMIC DNA]</scope>
    <source>
        <strain evidence="1 2">FD-317 M1</strain>
    </source>
</reference>
<proteinExistence type="predicted"/>